<proteinExistence type="predicted"/>
<feature type="region of interest" description="Disordered" evidence="1">
    <location>
        <begin position="33"/>
        <end position="69"/>
    </location>
</feature>
<gene>
    <name evidence="3" type="ORF">FKV23_14055</name>
</gene>
<dbReference type="Proteomes" id="UP000317199">
    <property type="component" value="Chromosome"/>
</dbReference>
<name>A0A514BUP6_9GAMM</name>
<sequence length="247" mass="25592">MDPVVSVCRTPAVATALSLALAVAVLAGCQPQGSEVTTAGEPSAPVLEGADTAAGPGDGDAQDDDSGEVHESLFDDQPVEDIPPATAAALLPSVREPALARRDGYGPLRFGMSVEEMHAAGGDGLSLVAAGGAVEEGACRYLWPESETPETRPAFMIEGGRFVRYDISDAAIEAPQGGRVGMPADEVRALHAGHETIPHKYVEGGQYLRVAGDSDDVVLVFEVDAAGQVSRWRVGLPPQVDYVEGCS</sequence>
<keyword evidence="4" id="KW-1185">Reference proteome</keyword>
<keyword evidence="2" id="KW-0732">Signal</keyword>
<dbReference type="OrthoDB" id="5193828at2"/>
<evidence type="ECO:0000313" key="3">
    <source>
        <dbReference type="EMBL" id="QDH71086.1"/>
    </source>
</evidence>
<evidence type="ECO:0000313" key="4">
    <source>
        <dbReference type="Proteomes" id="UP000317199"/>
    </source>
</evidence>
<dbReference type="RefSeq" id="WP_141624418.1">
    <property type="nucleotide sequence ID" value="NZ_CP041242.1"/>
</dbReference>
<protein>
    <recommendedName>
        <fullName evidence="5">Lectin</fullName>
    </recommendedName>
</protein>
<feature type="chain" id="PRO_5021926718" description="Lectin" evidence="2">
    <location>
        <begin position="28"/>
        <end position="247"/>
    </location>
</feature>
<dbReference type="AlphaFoldDB" id="A0A514BUP6"/>
<accession>A0A514BUP6</accession>
<dbReference type="EMBL" id="CP041242">
    <property type="protein sequence ID" value="QDH71086.1"/>
    <property type="molecule type" value="Genomic_DNA"/>
</dbReference>
<evidence type="ECO:0008006" key="5">
    <source>
        <dbReference type="Google" id="ProtNLM"/>
    </source>
</evidence>
<feature type="signal peptide" evidence="2">
    <location>
        <begin position="1"/>
        <end position="27"/>
    </location>
</feature>
<evidence type="ECO:0000256" key="1">
    <source>
        <dbReference type="SAM" id="MobiDB-lite"/>
    </source>
</evidence>
<evidence type="ECO:0000256" key="2">
    <source>
        <dbReference type="SAM" id="SignalP"/>
    </source>
</evidence>
<organism evidence="3 4">
    <name type="scientific">Marilutibacter alkalisoli</name>
    <dbReference type="NCBI Taxonomy" id="2591633"/>
    <lineage>
        <taxon>Bacteria</taxon>
        <taxon>Pseudomonadati</taxon>
        <taxon>Pseudomonadota</taxon>
        <taxon>Gammaproteobacteria</taxon>
        <taxon>Lysobacterales</taxon>
        <taxon>Lysobacteraceae</taxon>
        <taxon>Marilutibacter</taxon>
    </lineage>
</organism>
<reference evidence="3 4" key="1">
    <citation type="submission" date="2019-06" db="EMBL/GenBank/DDBJ databases">
        <title>Lysobacter alkalisoli sp. nov. isolated from saline-alkali soil.</title>
        <authorList>
            <person name="Sun J.-Q."/>
            <person name="Xu L."/>
        </authorList>
    </citation>
    <scope>NUCLEOTIDE SEQUENCE [LARGE SCALE GENOMIC DNA]</scope>
    <source>
        <strain evidence="3 4">SJ-36</strain>
    </source>
</reference>
<dbReference type="KEGG" id="lyj:FKV23_14055"/>